<accession>A0ABQ0W242</accession>
<evidence type="ECO:0000313" key="2">
    <source>
        <dbReference type="Proteomes" id="UP000321676"/>
    </source>
</evidence>
<dbReference type="Proteomes" id="UP000321676">
    <property type="component" value="Unassembled WGS sequence"/>
</dbReference>
<gene>
    <name evidence="1" type="ORF">SMI01S_16130</name>
</gene>
<sequence length="92" mass="10877">MESNNMDILEYAKEKGFDGYPDPTDIQRWLRNKGVIVLVTLREVDEGDFRFSYQVFEPSSIYYHHPPLSSTAYWNMYEEALDHGINHGLRYV</sequence>
<dbReference type="EMBL" id="BJXH01000012">
    <property type="protein sequence ID" value="GEM68007.1"/>
    <property type="molecule type" value="Genomic_DNA"/>
</dbReference>
<name>A0ABQ0W242_9SPHI</name>
<reference evidence="1 2" key="1">
    <citation type="submission" date="2019-07" db="EMBL/GenBank/DDBJ databases">
        <title>Whole genome shotgun sequence of Sphingobacterium mizutaii NBRC 14946.</title>
        <authorList>
            <person name="Hosoyama A."/>
            <person name="Uohara A."/>
            <person name="Ohji S."/>
            <person name="Ichikawa N."/>
        </authorList>
    </citation>
    <scope>NUCLEOTIDE SEQUENCE [LARGE SCALE GENOMIC DNA]</scope>
    <source>
        <strain evidence="1 2">NBRC 14946</strain>
    </source>
</reference>
<organism evidence="1 2">
    <name type="scientific">Sphingobacterium mizutaii NBRC 14946 = DSM 11724</name>
    <dbReference type="NCBI Taxonomy" id="1220576"/>
    <lineage>
        <taxon>Bacteria</taxon>
        <taxon>Pseudomonadati</taxon>
        <taxon>Bacteroidota</taxon>
        <taxon>Sphingobacteriia</taxon>
        <taxon>Sphingobacteriales</taxon>
        <taxon>Sphingobacteriaceae</taxon>
        <taxon>Sphingobacterium</taxon>
    </lineage>
</organism>
<protein>
    <submittedName>
        <fullName evidence="1">Uncharacterized protein</fullName>
    </submittedName>
</protein>
<comment type="caution">
    <text evidence="1">The sequence shown here is derived from an EMBL/GenBank/DDBJ whole genome shotgun (WGS) entry which is preliminary data.</text>
</comment>
<proteinExistence type="predicted"/>
<keyword evidence="2" id="KW-1185">Reference proteome</keyword>
<evidence type="ECO:0000313" key="1">
    <source>
        <dbReference type="EMBL" id="GEM68007.1"/>
    </source>
</evidence>
<dbReference type="RefSeq" id="WP_093100985.1">
    <property type="nucleotide sequence ID" value="NZ_BJXH01000012.1"/>
</dbReference>